<evidence type="ECO:0000313" key="2">
    <source>
        <dbReference type="Proteomes" id="UP000515237"/>
    </source>
</evidence>
<proteinExistence type="predicted"/>
<accession>A0A7G7G838</accession>
<name>A0A7G7G838_9BACT</name>
<reference evidence="1 2" key="1">
    <citation type="journal article" date="2018" name="Int. J. Syst. Evol. Microbiol.">
        <title>Adhaeribacter swui sp. nov., isolated from wet mud.</title>
        <authorList>
            <person name="Kim D.U."/>
            <person name="Kim K.W."/>
            <person name="Kang M.S."/>
            <person name="Kim J.Y."/>
            <person name="Jang J.H."/>
            <person name="Kim M.K."/>
        </authorList>
    </citation>
    <scope>NUCLEOTIDE SEQUENCE [LARGE SCALE GENOMIC DNA]</scope>
    <source>
        <strain evidence="1 2">KCTC 52873</strain>
    </source>
</reference>
<sequence>MKRITLIKIGSFGLCFGLLSCKSTTDRYSGKQTSTAAATTAAFEKDAKPLPEQQQKATSEIAPGHCRIQGMVTAISPQPEAEATGICAQAPCRAKVKILKIVDYGQSFNQPLAVNQEINAYFKYSLKPTAQLLPNLQPALPGLKVNSIFTADVAVNEEAGNSMPWYQIELYQVE</sequence>
<keyword evidence="2" id="KW-1185">Reference proteome</keyword>
<gene>
    <name evidence="1" type="ORF">HUW51_11510</name>
</gene>
<dbReference type="RefSeq" id="WP_185274174.1">
    <property type="nucleotide sequence ID" value="NZ_CP055156.1"/>
</dbReference>
<protein>
    <recommendedName>
        <fullName evidence="3">Lipoprotein</fullName>
    </recommendedName>
</protein>
<dbReference type="KEGG" id="aswu:HUW51_11510"/>
<dbReference type="EMBL" id="CP055156">
    <property type="protein sequence ID" value="QNF33322.1"/>
    <property type="molecule type" value="Genomic_DNA"/>
</dbReference>
<dbReference type="Proteomes" id="UP000515237">
    <property type="component" value="Chromosome"/>
</dbReference>
<evidence type="ECO:0000313" key="1">
    <source>
        <dbReference type="EMBL" id="QNF33322.1"/>
    </source>
</evidence>
<dbReference type="AlphaFoldDB" id="A0A7G7G838"/>
<organism evidence="1 2">
    <name type="scientific">Adhaeribacter swui</name>
    <dbReference type="NCBI Taxonomy" id="2086471"/>
    <lineage>
        <taxon>Bacteria</taxon>
        <taxon>Pseudomonadati</taxon>
        <taxon>Bacteroidota</taxon>
        <taxon>Cytophagia</taxon>
        <taxon>Cytophagales</taxon>
        <taxon>Hymenobacteraceae</taxon>
        <taxon>Adhaeribacter</taxon>
    </lineage>
</organism>
<dbReference type="PROSITE" id="PS51257">
    <property type="entry name" value="PROKAR_LIPOPROTEIN"/>
    <property type="match status" value="1"/>
</dbReference>
<evidence type="ECO:0008006" key="3">
    <source>
        <dbReference type="Google" id="ProtNLM"/>
    </source>
</evidence>